<proteinExistence type="predicted"/>
<dbReference type="Pfam" id="PF01479">
    <property type="entry name" value="S4"/>
    <property type="match status" value="1"/>
</dbReference>
<dbReference type="RefSeq" id="WP_114645940.1">
    <property type="nucleotide sequence ID" value="NZ_QQNH01000011.1"/>
</dbReference>
<dbReference type="GO" id="GO:0003723">
    <property type="term" value="F:RNA binding"/>
    <property type="evidence" value="ECO:0007669"/>
    <property type="project" value="UniProtKB-KW"/>
</dbReference>
<feature type="domain" description="RNA-binding S4" evidence="2">
    <location>
        <begin position="9"/>
        <end position="69"/>
    </location>
</feature>
<evidence type="ECO:0000256" key="1">
    <source>
        <dbReference type="PROSITE-ProRule" id="PRU00182"/>
    </source>
</evidence>
<dbReference type="PROSITE" id="PS50889">
    <property type="entry name" value="S4"/>
    <property type="match status" value="1"/>
</dbReference>
<name>A0A369W9S1_9HYPH</name>
<dbReference type="AlphaFoldDB" id="A0A369W9S1"/>
<dbReference type="OrthoDB" id="9797176at2"/>
<dbReference type="CDD" id="cd00165">
    <property type="entry name" value="S4"/>
    <property type="match status" value="1"/>
</dbReference>
<dbReference type="SMART" id="SM00363">
    <property type="entry name" value="S4"/>
    <property type="match status" value="1"/>
</dbReference>
<evidence type="ECO:0000259" key="2">
    <source>
        <dbReference type="SMART" id="SM00363"/>
    </source>
</evidence>
<keyword evidence="1" id="KW-0694">RNA-binding</keyword>
<sequence>MPVETPTRQRLDKWLWHARVTKTRTLAQKLVESGAVRVNGNRVLASDHRVGPGDGLTIQLHNRLRVYRIAAIVERRGSATVAAALYEDISPNLAKPES</sequence>
<dbReference type="SUPFAM" id="SSF55174">
    <property type="entry name" value="Alpha-L RNA-binding motif"/>
    <property type="match status" value="1"/>
</dbReference>
<dbReference type="InterPro" id="IPR036986">
    <property type="entry name" value="S4_RNA-bd_sf"/>
</dbReference>
<organism evidence="3 4">
    <name type="scientific">Pelagibacterium lacus</name>
    <dbReference type="NCBI Taxonomy" id="2282655"/>
    <lineage>
        <taxon>Bacteria</taxon>
        <taxon>Pseudomonadati</taxon>
        <taxon>Pseudomonadota</taxon>
        <taxon>Alphaproteobacteria</taxon>
        <taxon>Hyphomicrobiales</taxon>
        <taxon>Devosiaceae</taxon>
        <taxon>Pelagibacterium</taxon>
    </lineage>
</organism>
<reference evidence="4" key="1">
    <citation type="submission" date="2018-07" db="EMBL/GenBank/DDBJ databases">
        <authorList>
            <person name="Liu B.-T."/>
            <person name="Du Z."/>
        </authorList>
    </citation>
    <scope>NUCLEOTIDE SEQUENCE [LARGE SCALE GENOMIC DNA]</scope>
    <source>
        <strain evidence="4">XYN52</strain>
    </source>
</reference>
<dbReference type="EMBL" id="QQNH01000011">
    <property type="protein sequence ID" value="RDE08821.1"/>
    <property type="molecule type" value="Genomic_DNA"/>
</dbReference>
<dbReference type="InterPro" id="IPR002942">
    <property type="entry name" value="S4_RNA-bd"/>
</dbReference>
<gene>
    <name evidence="3" type="ORF">DVH29_09475</name>
</gene>
<keyword evidence="4" id="KW-1185">Reference proteome</keyword>
<accession>A0A369W9S1</accession>
<comment type="caution">
    <text evidence="3">The sequence shown here is derived from an EMBL/GenBank/DDBJ whole genome shotgun (WGS) entry which is preliminary data.</text>
</comment>
<evidence type="ECO:0000313" key="4">
    <source>
        <dbReference type="Proteomes" id="UP000253759"/>
    </source>
</evidence>
<evidence type="ECO:0000313" key="3">
    <source>
        <dbReference type="EMBL" id="RDE08821.1"/>
    </source>
</evidence>
<dbReference type="Proteomes" id="UP000253759">
    <property type="component" value="Unassembled WGS sequence"/>
</dbReference>
<protein>
    <submittedName>
        <fullName evidence="3">RNA-binding S4 domain-containing protein</fullName>
    </submittedName>
</protein>
<dbReference type="Gene3D" id="3.10.290.10">
    <property type="entry name" value="RNA-binding S4 domain"/>
    <property type="match status" value="1"/>
</dbReference>